<sequence length="60" mass="7152">NKRPPSKLEFCDYKSRDQETTIETQNLKERFMFDLTDQFDMDDPRAVHDVKDERVKGESA</sequence>
<name>A0ACA9SEN1_9GLOM</name>
<feature type="non-terminal residue" evidence="1">
    <location>
        <position position="60"/>
    </location>
</feature>
<comment type="caution">
    <text evidence="1">The sequence shown here is derived from an EMBL/GenBank/DDBJ whole genome shotgun (WGS) entry which is preliminary data.</text>
</comment>
<gene>
    <name evidence="1" type="ORF">RPERSI_LOCUS30002</name>
</gene>
<protein>
    <submittedName>
        <fullName evidence="1">17824_t:CDS:1</fullName>
    </submittedName>
</protein>
<accession>A0ACA9SEN1</accession>
<reference evidence="1" key="1">
    <citation type="submission" date="2021-06" db="EMBL/GenBank/DDBJ databases">
        <authorList>
            <person name="Kallberg Y."/>
            <person name="Tangrot J."/>
            <person name="Rosling A."/>
        </authorList>
    </citation>
    <scope>NUCLEOTIDE SEQUENCE</scope>
    <source>
        <strain evidence="1">MA461A</strain>
    </source>
</reference>
<proteinExistence type="predicted"/>
<dbReference type="Proteomes" id="UP000789920">
    <property type="component" value="Unassembled WGS sequence"/>
</dbReference>
<evidence type="ECO:0000313" key="1">
    <source>
        <dbReference type="EMBL" id="CAG8836628.1"/>
    </source>
</evidence>
<dbReference type="EMBL" id="CAJVQC010115295">
    <property type="protein sequence ID" value="CAG8836628.1"/>
    <property type="molecule type" value="Genomic_DNA"/>
</dbReference>
<feature type="non-terminal residue" evidence="1">
    <location>
        <position position="1"/>
    </location>
</feature>
<keyword evidence="2" id="KW-1185">Reference proteome</keyword>
<organism evidence="1 2">
    <name type="scientific">Racocetra persica</name>
    <dbReference type="NCBI Taxonomy" id="160502"/>
    <lineage>
        <taxon>Eukaryota</taxon>
        <taxon>Fungi</taxon>
        <taxon>Fungi incertae sedis</taxon>
        <taxon>Mucoromycota</taxon>
        <taxon>Glomeromycotina</taxon>
        <taxon>Glomeromycetes</taxon>
        <taxon>Diversisporales</taxon>
        <taxon>Gigasporaceae</taxon>
        <taxon>Racocetra</taxon>
    </lineage>
</organism>
<evidence type="ECO:0000313" key="2">
    <source>
        <dbReference type="Proteomes" id="UP000789920"/>
    </source>
</evidence>